<evidence type="ECO:0000256" key="2">
    <source>
        <dbReference type="SAM" id="MobiDB-lite"/>
    </source>
</evidence>
<comment type="caution">
    <text evidence="3">The sequence shown here is derived from an EMBL/GenBank/DDBJ whole genome shotgun (WGS) entry which is preliminary data.</text>
</comment>
<evidence type="ECO:0000313" key="4">
    <source>
        <dbReference type="Proteomes" id="UP000807504"/>
    </source>
</evidence>
<organism evidence="3 4">
    <name type="scientific">Argiope bruennichi</name>
    <name type="common">Wasp spider</name>
    <name type="synonym">Aranea bruennichi</name>
    <dbReference type="NCBI Taxonomy" id="94029"/>
    <lineage>
        <taxon>Eukaryota</taxon>
        <taxon>Metazoa</taxon>
        <taxon>Ecdysozoa</taxon>
        <taxon>Arthropoda</taxon>
        <taxon>Chelicerata</taxon>
        <taxon>Arachnida</taxon>
        <taxon>Araneae</taxon>
        <taxon>Araneomorphae</taxon>
        <taxon>Entelegynae</taxon>
        <taxon>Araneoidea</taxon>
        <taxon>Araneidae</taxon>
        <taxon>Argiope</taxon>
    </lineage>
</organism>
<sequence>MSKRPGGEPDDGAGGKKIHFADESIQGPEHLRLVRRMEDMEREIRALRSENKEKDALLEQYNERIHALNEENKDLYKRIKEKAINATDMGIQCNEQDLDIEVGTLAEIGIQADGAEIDAQADLPLQVQQIQAPPLSPPLAPPMSPPLAPPMSPPQPIQPPQVVLPQRRVQNRRVRLIF</sequence>
<name>A0A8T0F5A8_ARGBR</name>
<feature type="coiled-coil region" evidence="1">
    <location>
        <begin position="30"/>
        <end position="85"/>
    </location>
</feature>
<reference evidence="3" key="1">
    <citation type="journal article" date="2020" name="bioRxiv">
        <title>Chromosome-level reference genome of the European wasp spider Argiope bruennichi: a resource for studies on range expansion and evolutionary adaptation.</title>
        <authorList>
            <person name="Sheffer M.M."/>
            <person name="Hoppe A."/>
            <person name="Krehenwinkel H."/>
            <person name="Uhl G."/>
            <person name="Kuss A.W."/>
            <person name="Jensen L."/>
            <person name="Jensen C."/>
            <person name="Gillespie R.G."/>
            <person name="Hoff K.J."/>
            <person name="Prost S."/>
        </authorList>
    </citation>
    <scope>NUCLEOTIDE SEQUENCE</scope>
</reference>
<protein>
    <submittedName>
        <fullName evidence="3">Uncharacterized protein</fullName>
    </submittedName>
</protein>
<keyword evidence="1" id="KW-0175">Coiled coil</keyword>
<evidence type="ECO:0000313" key="3">
    <source>
        <dbReference type="EMBL" id="KAF8786386.1"/>
    </source>
</evidence>
<dbReference type="EMBL" id="JABXBU010000015">
    <property type="protein sequence ID" value="KAF8786386.1"/>
    <property type="molecule type" value="Genomic_DNA"/>
</dbReference>
<keyword evidence="4" id="KW-1185">Reference proteome</keyword>
<accession>A0A8T0F5A8</accession>
<dbReference type="AlphaFoldDB" id="A0A8T0F5A8"/>
<reference evidence="3" key="2">
    <citation type="submission" date="2020-06" db="EMBL/GenBank/DDBJ databases">
        <authorList>
            <person name="Sheffer M."/>
        </authorList>
    </citation>
    <scope>NUCLEOTIDE SEQUENCE</scope>
</reference>
<dbReference type="Proteomes" id="UP000807504">
    <property type="component" value="Unassembled WGS sequence"/>
</dbReference>
<feature type="region of interest" description="Disordered" evidence="2">
    <location>
        <begin position="1"/>
        <end position="23"/>
    </location>
</feature>
<feature type="compositionally biased region" description="Pro residues" evidence="2">
    <location>
        <begin position="134"/>
        <end position="159"/>
    </location>
</feature>
<proteinExistence type="predicted"/>
<evidence type="ECO:0000256" key="1">
    <source>
        <dbReference type="SAM" id="Coils"/>
    </source>
</evidence>
<feature type="region of interest" description="Disordered" evidence="2">
    <location>
        <begin position="132"/>
        <end position="160"/>
    </location>
</feature>
<gene>
    <name evidence="3" type="ORF">HNY73_008107</name>
</gene>